<proteinExistence type="predicted"/>
<gene>
    <name evidence="1" type="ORF">OCTVUL_1B019725</name>
</gene>
<sequence length="184" mass="20352">MKNRFLGAGISRQNVESDSFSHINITFPNGVHMEQIQLGNIVSENVRLSRILHDPDYIPSMSEAPKFSEIEQGKIAEKIRRSRSSVDNFLKDPDGHNRVYAGGRPKAISERDERVIVRAVKKSRCSSVSKIKASAGVGASTSIVRGVILNCGLHLKKRLGHPLLSPSHKAVRLELTRKHQGSVL</sequence>
<reference evidence="1" key="1">
    <citation type="submission" date="2023-08" db="EMBL/GenBank/DDBJ databases">
        <authorList>
            <person name="Alioto T."/>
            <person name="Alioto T."/>
            <person name="Gomez Garrido J."/>
        </authorList>
    </citation>
    <scope>NUCLEOTIDE SEQUENCE</scope>
</reference>
<evidence type="ECO:0000313" key="2">
    <source>
        <dbReference type="Proteomes" id="UP001162480"/>
    </source>
</evidence>
<organism evidence="1 2">
    <name type="scientific">Octopus vulgaris</name>
    <name type="common">Common octopus</name>
    <dbReference type="NCBI Taxonomy" id="6645"/>
    <lineage>
        <taxon>Eukaryota</taxon>
        <taxon>Metazoa</taxon>
        <taxon>Spiralia</taxon>
        <taxon>Lophotrochozoa</taxon>
        <taxon>Mollusca</taxon>
        <taxon>Cephalopoda</taxon>
        <taxon>Coleoidea</taxon>
        <taxon>Octopodiformes</taxon>
        <taxon>Octopoda</taxon>
        <taxon>Incirrata</taxon>
        <taxon>Octopodidae</taxon>
        <taxon>Octopus</taxon>
    </lineage>
</organism>
<dbReference type="EMBL" id="OX597814">
    <property type="protein sequence ID" value="CAI9716519.1"/>
    <property type="molecule type" value="Genomic_DNA"/>
</dbReference>
<evidence type="ECO:0000313" key="1">
    <source>
        <dbReference type="EMBL" id="CAI9716519.1"/>
    </source>
</evidence>
<protein>
    <submittedName>
        <fullName evidence="1">Transposable element Tc3 transposase</fullName>
    </submittedName>
</protein>
<accession>A0AA36AJ85</accession>
<name>A0AA36AJ85_OCTVU</name>
<keyword evidence="2" id="KW-1185">Reference proteome</keyword>
<dbReference type="AlphaFoldDB" id="A0AA36AJ85"/>
<dbReference type="Proteomes" id="UP001162480">
    <property type="component" value="Chromosome 1"/>
</dbReference>
<dbReference type="Gene3D" id="1.10.10.60">
    <property type="entry name" value="Homeodomain-like"/>
    <property type="match status" value="1"/>
</dbReference>